<dbReference type="InterPro" id="IPR001296">
    <property type="entry name" value="Glyco_trans_1"/>
</dbReference>
<dbReference type="SUPFAM" id="SSF53756">
    <property type="entry name" value="UDP-Glycosyltransferase/glycogen phosphorylase"/>
    <property type="match status" value="1"/>
</dbReference>
<evidence type="ECO:0000313" key="3">
    <source>
        <dbReference type="EMBL" id="SEW42419.1"/>
    </source>
</evidence>
<dbReference type="EMBL" id="FOIZ01000002">
    <property type="protein sequence ID" value="SEW42419.1"/>
    <property type="molecule type" value="Genomic_DNA"/>
</dbReference>
<proteinExistence type="predicted"/>
<dbReference type="GO" id="GO:0016757">
    <property type="term" value="F:glycosyltransferase activity"/>
    <property type="evidence" value="ECO:0007669"/>
    <property type="project" value="InterPro"/>
</dbReference>
<name>A0A1I0RME5_9RHOB</name>
<evidence type="ECO:0000259" key="2">
    <source>
        <dbReference type="Pfam" id="PF00534"/>
    </source>
</evidence>
<evidence type="ECO:0000313" key="4">
    <source>
        <dbReference type="Proteomes" id="UP000199167"/>
    </source>
</evidence>
<keyword evidence="4" id="KW-1185">Reference proteome</keyword>
<dbReference type="RefSeq" id="WP_089996366.1">
    <property type="nucleotide sequence ID" value="NZ_FOIZ01000002.1"/>
</dbReference>
<dbReference type="OrthoDB" id="9790710at2"/>
<dbReference type="PANTHER" id="PTHR46401">
    <property type="entry name" value="GLYCOSYLTRANSFERASE WBBK-RELATED"/>
    <property type="match status" value="1"/>
</dbReference>
<reference evidence="3 4" key="1">
    <citation type="submission" date="2016-10" db="EMBL/GenBank/DDBJ databases">
        <authorList>
            <person name="de Groot N.N."/>
        </authorList>
    </citation>
    <scope>NUCLEOTIDE SEQUENCE [LARGE SCALE GENOMIC DNA]</scope>
    <source>
        <strain evidence="3 4">DSM 17925</strain>
    </source>
</reference>
<organism evidence="3 4">
    <name type="scientific">Cognatiyoonia koreensis</name>
    <dbReference type="NCBI Taxonomy" id="364200"/>
    <lineage>
        <taxon>Bacteria</taxon>
        <taxon>Pseudomonadati</taxon>
        <taxon>Pseudomonadota</taxon>
        <taxon>Alphaproteobacteria</taxon>
        <taxon>Rhodobacterales</taxon>
        <taxon>Paracoccaceae</taxon>
        <taxon>Cognatiyoonia</taxon>
    </lineage>
</organism>
<keyword evidence="1 3" id="KW-0808">Transferase</keyword>
<dbReference type="Proteomes" id="UP000199167">
    <property type="component" value="Unassembled WGS sequence"/>
</dbReference>
<gene>
    <name evidence="3" type="ORF">SAMN04488515_2961</name>
</gene>
<evidence type="ECO:0000256" key="1">
    <source>
        <dbReference type="ARBA" id="ARBA00022679"/>
    </source>
</evidence>
<protein>
    <submittedName>
        <fullName evidence="3">Glycosyltransferase involved in cell wall bisynthesis</fullName>
    </submittedName>
</protein>
<dbReference type="STRING" id="364200.SAMN04488515_2961"/>
<sequence>MAPTARLLDITRLSSRIGRVFTGVDRVELAYLKAIHADEVPDFAIARTALGYVLLNHEGIAAALSLIGAKKLPRPDFISRINRRLSHSAKIGQTILRRNAMKRCARRKLSAMLSDSLPAGFAYLNVGHSNLTEGMLSAIKEQADARVTVLLHDAIPLAFPEFQRLGTVETFAGKIRRVSRYADQVICVSQAGQADIRPHLKIAGRVPPMTYAHIGIDMPEKTSLPRDIPLDRPYFVTVGTIEPRKNHALLLDLWEQLDAPAPRLFVCGPRGWNNADVFRRLDNGVADVTEFAGLSDGALASLVAGARALLFPTRAEGFGLPPAEALSLGTPVLCSDLPVLKEILDQKAVYLDPTDVYQWKKEVLRLASVDGSPEEIDFAPPTWDAHFKIVFTMT</sequence>
<dbReference type="CDD" id="cd03809">
    <property type="entry name" value="GT4_MtfB-like"/>
    <property type="match status" value="1"/>
</dbReference>
<feature type="domain" description="Glycosyl transferase family 1" evidence="2">
    <location>
        <begin position="227"/>
        <end position="367"/>
    </location>
</feature>
<accession>A0A1I0RME5</accession>
<dbReference type="Pfam" id="PF00534">
    <property type="entry name" value="Glycos_transf_1"/>
    <property type="match status" value="1"/>
</dbReference>
<dbReference type="Gene3D" id="3.40.50.2000">
    <property type="entry name" value="Glycogen Phosphorylase B"/>
    <property type="match status" value="1"/>
</dbReference>
<dbReference type="AlphaFoldDB" id="A0A1I0RME5"/>
<dbReference type="PANTHER" id="PTHR46401:SF2">
    <property type="entry name" value="GLYCOSYLTRANSFERASE WBBK-RELATED"/>
    <property type="match status" value="1"/>
</dbReference>